<protein>
    <recommendedName>
        <fullName evidence="11">ATP synthase gamma chain</fullName>
    </recommendedName>
    <alternativeName>
        <fullName evidence="11">ATP synthase F1 sector gamma subunit</fullName>
    </alternativeName>
    <alternativeName>
        <fullName evidence="11">F-ATPase gamma subunit</fullName>
    </alternativeName>
</protein>
<dbReference type="Proteomes" id="UP000051036">
    <property type="component" value="Unassembled WGS sequence"/>
</dbReference>
<evidence type="ECO:0000256" key="4">
    <source>
        <dbReference type="ARBA" id="ARBA00022448"/>
    </source>
</evidence>
<dbReference type="GO" id="GO:0005524">
    <property type="term" value="F:ATP binding"/>
    <property type="evidence" value="ECO:0007669"/>
    <property type="project" value="UniProtKB-UniRule"/>
</dbReference>
<dbReference type="CDD" id="cd12151">
    <property type="entry name" value="F1-ATPase_gamma"/>
    <property type="match status" value="1"/>
</dbReference>
<dbReference type="HAMAP" id="MF_00815">
    <property type="entry name" value="ATP_synth_gamma_bact"/>
    <property type="match status" value="1"/>
</dbReference>
<dbReference type="GO" id="GO:0045259">
    <property type="term" value="C:proton-transporting ATP synthase complex"/>
    <property type="evidence" value="ECO:0007669"/>
    <property type="project" value="UniProtKB-KW"/>
</dbReference>
<keyword evidence="8 11" id="KW-0472">Membrane</keyword>
<dbReference type="OrthoDB" id="9812769at2"/>
<keyword evidence="6 11" id="KW-0375">Hydrogen ion transport</keyword>
<dbReference type="InterPro" id="IPR023632">
    <property type="entry name" value="ATP_synth_F1_gsu_CS"/>
</dbReference>
<dbReference type="InterPro" id="IPR035968">
    <property type="entry name" value="ATP_synth_F1_ATPase_gsu"/>
</dbReference>
<dbReference type="PATRIC" id="fig|1423763.3.peg.687"/>
<evidence type="ECO:0000256" key="10">
    <source>
        <dbReference type="ARBA" id="ARBA00023310"/>
    </source>
</evidence>
<comment type="subunit">
    <text evidence="11">F-type ATPases have 2 components, CF(1) - the catalytic core - and CF(0) - the membrane proton channel. CF(1) has five subunits: alpha(3), beta(3), gamma(1), delta(1), epsilon(1). CF(0) has three main subunits: a, b and c.</text>
</comment>
<dbReference type="RefSeq" id="WP_057797215.1">
    <property type="nucleotide sequence ID" value="NZ_AZFM01000002.1"/>
</dbReference>
<dbReference type="InterPro" id="IPR000131">
    <property type="entry name" value="ATP_synth_F1_gsu"/>
</dbReference>
<dbReference type="PANTHER" id="PTHR11693">
    <property type="entry name" value="ATP SYNTHASE GAMMA CHAIN"/>
    <property type="match status" value="1"/>
</dbReference>
<proteinExistence type="inferred from homology"/>
<evidence type="ECO:0000256" key="3">
    <source>
        <dbReference type="ARBA" id="ARBA00007681"/>
    </source>
</evidence>
<dbReference type="PANTHER" id="PTHR11693:SF22">
    <property type="entry name" value="ATP SYNTHASE SUBUNIT GAMMA, MITOCHONDRIAL"/>
    <property type="match status" value="1"/>
</dbReference>
<comment type="similarity">
    <text evidence="3 11">Belongs to the ATPase gamma chain family.</text>
</comment>
<evidence type="ECO:0000256" key="9">
    <source>
        <dbReference type="ARBA" id="ARBA00023196"/>
    </source>
</evidence>
<dbReference type="GO" id="GO:0046933">
    <property type="term" value="F:proton-transporting ATP synthase activity, rotational mechanism"/>
    <property type="evidence" value="ECO:0007669"/>
    <property type="project" value="UniProtKB-UniRule"/>
</dbReference>
<keyword evidence="9 11" id="KW-0139">CF(1)</keyword>
<dbReference type="STRING" id="1423763.FC46_GL000683"/>
<sequence length="321" mass="35468">MPASLLELKKKIASVKQTGKITEAMRMVSASKLSQTEKRDKGYTIYNDKIRETLSRLISSGVVDHLRDENATIGGGTSIDMIDYENVFDLGITSDMIQHRKEIKSTGYLVITGDRGLVGSYNSQVIKNMMSLFEDSKAENKDVKILAVGSVGAQFFKKNNLNVVYENAGISDVPTFQEVLPIVSTAIKMYLNGVFDELYVCYTHHVNSLSSAFRVEKMLPIVDLDIGVKEAEAHQRLEYEIKPDINTVLRSLLPQYARSTIYGAILDAKTAEHASSMTAMQSATDNANDLVSNLTTKLNRARQAQITTEITEIISGANALE</sequence>
<dbReference type="PROSITE" id="PS00153">
    <property type="entry name" value="ATPASE_GAMMA"/>
    <property type="match status" value="1"/>
</dbReference>
<gene>
    <name evidence="11" type="primary">atpG</name>
    <name evidence="12" type="ORF">FC46_GL000683</name>
</gene>
<evidence type="ECO:0000313" key="13">
    <source>
        <dbReference type="Proteomes" id="UP000051036"/>
    </source>
</evidence>
<comment type="function">
    <text evidence="1 11">Produces ATP from ADP in the presence of a proton gradient across the membrane. The gamma chain is believed to be important in regulating ATPase activity and the flow of protons through the CF(0) complex.</text>
</comment>
<comment type="caution">
    <text evidence="12">The sequence shown here is derived from an EMBL/GenBank/DDBJ whole genome shotgun (WGS) entry which is preliminary data.</text>
</comment>
<dbReference type="NCBIfam" id="NF004147">
    <property type="entry name" value="PRK05621.2-1"/>
    <property type="match status" value="1"/>
</dbReference>
<dbReference type="GO" id="GO:0005886">
    <property type="term" value="C:plasma membrane"/>
    <property type="evidence" value="ECO:0007669"/>
    <property type="project" value="UniProtKB-SubCell"/>
</dbReference>
<evidence type="ECO:0000256" key="6">
    <source>
        <dbReference type="ARBA" id="ARBA00022781"/>
    </source>
</evidence>
<keyword evidence="7 11" id="KW-0406">Ion transport</keyword>
<evidence type="ECO:0000313" key="12">
    <source>
        <dbReference type="EMBL" id="KRL91383.1"/>
    </source>
</evidence>
<dbReference type="AlphaFoldDB" id="A0A0R1UD80"/>
<evidence type="ECO:0000256" key="7">
    <source>
        <dbReference type="ARBA" id="ARBA00023065"/>
    </source>
</evidence>
<evidence type="ECO:0000256" key="11">
    <source>
        <dbReference type="HAMAP-Rule" id="MF_00815"/>
    </source>
</evidence>
<accession>A0A0R1UD80</accession>
<dbReference type="Pfam" id="PF00231">
    <property type="entry name" value="ATP-synt"/>
    <property type="match status" value="1"/>
</dbReference>
<dbReference type="PRINTS" id="PR00126">
    <property type="entry name" value="ATPASEGAMMA"/>
</dbReference>
<dbReference type="EMBL" id="AZFM01000002">
    <property type="protein sequence ID" value="KRL91383.1"/>
    <property type="molecule type" value="Genomic_DNA"/>
</dbReference>
<keyword evidence="4 11" id="KW-0813">Transport</keyword>
<dbReference type="NCBIfam" id="TIGR01146">
    <property type="entry name" value="ATPsyn_F1gamma"/>
    <property type="match status" value="1"/>
</dbReference>
<name>A0A0R1UD80_9LACO</name>
<organism evidence="12 13">
    <name type="scientific">Lactobacillus kalixensis DSM 16043</name>
    <dbReference type="NCBI Taxonomy" id="1423763"/>
    <lineage>
        <taxon>Bacteria</taxon>
        <taxon>Bacillati</taxon>
        <taxon>Bacillota</taxon>
        <taxon>Bacilli</taxon>
        <taxon>Lactobacillales</taxon>
        <taxon>Lactobacillaceae</taxon>
        <taxon>Lactobacillus</taxon>
    </lineage>
</organism>
<evidence type="ECO:0000256" key="5">
    <source>
        <dbReference type="ARBA" id="ARBA00022475"/>
    </source>
</evidence>
<dbReference type="GO" id="GO:0042777">
    <property type="term" value="P:proton motive force-driven plasma membrane ATP synthesis"/>
    <property type="evidence" value="ECO:0007669"/>
    <property type="project" value="UniProtKB-UniRule"/>
</dbReference>
<keyword evidence="13" id="KW-1185">Reference proteome</keyword>
<dbReference type="Gene3D" id="1.10.287.80">
    <property type="entry name" value="ATP synthase, gamma subunit, helix hairpin domain"/>
    <property type="match status" value="2"/>
</dbReference>
<evidence type="ECO:0000256" key="8">
    <source>
        <dbReference type="ARBA" id="ARBA00023136"/>
    </source>
</evidence>
<dbReference type="SUPFAM" id="SSF52943">
    <property type="entry name" value="ATP synthase (F1-ATPase), gamma subunit"/>
    <property type="match status" value="1"/>
</dbReference>
<reference evidence="12 13" key="1">
    <citation type="journal article" date="2015" name="Genome Announc.">
        <title>Expanding the biotechnology potential of lactobacilli through comparative genomics of 213 strains and associated genera.</title>
        <authorList>
            <person name="Sun Z."/>
            <person name="Harris H.M."/>
            <person name="McCann A."/>
            <person name="Guo C."/>
            <person name="Argimon S."/>
            <person name="Zhang W."/>
            <person name="Yang X."/>
            <person name="Jeffery I.B."/>
            <person name="Cooney J.C."/>
            <person name="Kagawa T.F."/>
            <person name="Liu W."/>
            <person name="Song Y."/>
            <person name="Salvetti E."/>
            <person name="Wrobel A."/>
            <person name="Rasinkangas P."/>
            <person name="Parkhill J."/>
            <person name="Rea M.C."/>
            <person name="O'Sullivan O."/>
            <person name="Ritari J."/>
            <person name="Douillard F.P."/>
            <person name="Paul Ross R."/>
            <person name="Yang R."/>
            <person name="Briner A.E."/>
            <person name="Felis G.E."/>
            <person name="de Vos W.M."/>
            <person name="Barrangou R."/>
            <person name="Klaenhammer T.R."/>
            <person name="Caufield P.W."/>
            <person name="Cui Y."/>
            <person name="Zhang H."/>
            <person name="O'Toole P.W."/>
        </authorList>
    </citation>
    <scope>NUCLEOTIDE SEQUENCE [LARGE SCALE GENOMIC DNA]</scope>
    <source>
        <strain evidence="12 13">DSM 16043</strain>
    </source>
</reference>
<comment type="subcellular location">
    <subcellularLocation>
        <location evidence="11">Cell membrane</location>
        <topology evidence="11">Peripheral membrane protein</topology>
    </subcellularLocation>
    <subcellularLocation>
        <location evidence="2">Membrane</location>
        <topology evidence="2">Peripheral membrane protein</topology>
    </subcellularLocation>
</comment>
<dbReference type="Gene3D" id="3.40.1380.10">
    <property type="match status" value="1"/>
</dbReference>
<keyword evidence="10 11" id="KW-0066">ATP synthesis</keyword>
<evidence type="ECO:0000256" key="2">
    <source>
        <dbReference type="ARBA" id="ARBA00004170"/>
    </source>
</evidence>
<evidence type="ECO:0000256" key="1">
    <source>
        <dbReference type="ARBA" id="ARBA00003456"/>
    </source>
</evidence>
<keyword evidence="5 11" id="KW-1003">Cell membrane</keyword>